<protein>
    <submittedName>
        <fullName evidence="10">Bromo domain-containing protein</fullName>
    </submittedName>
</protein>
<evidence type="ECO:0000256" key="1">
    <source>
        <dbReference type="ARBA" id="ARBA00004123"/>
    </source>
</evidence>
<evidence type="ECO:0000259" key="8">
    <source>
        <dbReference type="PROSITE" id="PS50014"/>
    </source>
</evidence>
<dbReference type="PANTHER" id="PTHR22881">
    <property type="entry name" value="BROMODOMAIN CONTAINING PROTEIN"/>
    <property type="match status" value="1"/>
</dbReference>
<dbReference type="Pfam" id="PF00439">
    <property type="entry name" value="Bromodomain"/>
    <property type="match status" value="1"/>
</dbReference>
<evidence type="ECO:0000256" key="2">
    <source>
        <dbReference type="ARBA" id="ARBA00023015"/>
    </source>
</evidence>
<keyword evidence="5" id="KW-0539">Nucleus</keyword>
<dbReference type="PRINTS" id="PR00503">
    <property type="entry name" value="BROMODOMAIN"/>
</dbReference>
<dbReference type="InterPro" id="IPR021900">
    <property type="entry name" value="DUF3512"/>
</dbReference>
<accession>A0A0N5AP61</accession>
<dbReference type="GO" id="GO:0006357">
    <property type="term" value="P:regulation of transcription by RNA polymerase II"/>
    <property type="evidence" value="ECO:0007669"/>
    <property type="project" value="TreeGrafter"/>
</dbReference>
<keyword evidence="9" id="KW-1185">Reference proteome</keyword>
<dbReference type="Gene3D" id="1.20.920.10">
    <property type="entry name" value="Bromodomain-like"/>
    <property type="match status" value="1"/>
</dbReference>
<sequence length="643" mass="72072">MSNRAIIRKSDIGAPPARMSAGAPPILPVHKKAYRGVRGTPRSTPTALRKRKAEENIDVEESDSEPSTVAEDPEENESVGDEIKKEVPGEKVKKRKKRRFRLTDSIVKSKRRAERRAQLAAERKERAELGLDVITVYFMCRIFKNDDEGKKDKTSSPSPAPVVKPPMIRSYSPLQLLCDHLLRKLHAKDPEEYFAFPVTQAIAPDYHLTIKEPMDFSTMRMKIENNEYQDLAAFKHDLNLVVNNALEYNHPHTIYYVAAQKLEQIVNFYFSEPYLRYLYHSLPFCKGIQLEKMGLTSRVKKRPVPKVDRKAAIVDDATPVSVLNSVDSTLRQRLSSRKPNLKKLLPNTEDGIEPKCHLAFLDNKNGAVCLNVINSVESEEKVFTIGDLVGKLDEGNPGIFAPVETKSSAQVPISFLSYDPFSSFAPQFDSTWATLCERDSRLLLSTYGNRENVTNAISLRQMVENAGDHMIKIVDDILDTLTDGEHRRTISALETEKVTQPLETVDDEGLKQLLKDVESLENIGIDTSFIDDIRKLYGLNPPSALSVEDQMNKTGTMINDLALLQKNRLSSVPPTTVTNQPVPSAIELNLANKLQDQLHQEIAQFAKPADIISAPAVHNAVGLNEEVDLDLFNEFFTPAATTS</sequence>
<evidence type="ECO:0000256" key="4">
    <source>
        <dbReference type="ARBA" id="ARBA00023163"/>
    </source>
</evidence>
<dbReference type="AlphaFoldDB" id="A0A0N5AP61"/>
<dbReference type="GO" id="GO:0005634">
    <property type="term" value="C:nucleus"/>
    <property type="evidence" value="ECO:0007669"/>
    <property type="project" value="UniProtKB-SubCell"/>
</dbReference>
<feature type="domain" description="Bromo" evidence="8">
    <location>
        <begin position="186"/>
        <end position="256"/>
    </location>
</feature>
<dbReference type="InterPro" id="IPR051831">
    <property type="entry name" value="Bromodomain_contain_prot"/>
</dbReference>
<evidence type="ECO:0000256" key="6">
    <source>
        <dbReference type="PROSITE-ProRule" id="PRU00035"/>
    </source>
</evidence>
<keyword evidence="2" id="KW-0805">Transcription regulation</keyword>
<evidence type="ECO:0000256" key="7">
    <source>
        <dbReference type="SAM" id="MobiDB-lite"/>
    </source>
</evidence>
<evidence type="ECO:0000313" key="10">
    <source>
        <dbReference type="WBParaSite" id="SMUV_0000642701-mRNA-1"/>
    </source>
</evidence>
<dbReference type="InterPro" id="IPR036427">
    <property type="entry name" value="Bromodomain-like_sf"/>
</dbReference>
<evidence type="ECO:0000256" key="3">
    <source>
        <dbReference type="ARBA" id="ARBA00023117"/>
    </source>
</evidence>
<evidence type="ECO:0000313" key="9">
    <source>
        <dbReference type="Proteomes" id="UP000046393"/>
    </source>
</evidence>
<feature type="compositionally biased region" description="Basic and acidic residues" evidence="7">
    <location>
        <begin position="81"/>
        <end position="91"/>
    </location>
</feature>
<dbReference type="PANTHER" id="PTHR22881:SF27">
    <property type="entry name" value="BROMODOMAIN CONTAINING 7_9"/>
    <property type="match status" value="1"/>
</dbReference>
<evidence type="ECO:0000256" key="5">
    <source>
        <dbReference type="ARBA" id="ARBA00023242"/>
    </source>
</evidence>
<comment type="subcellular location">
    <subcellularLocation>
        <location evidence="1">Nucleus</location>
    </subcellularLocation>
</comment>
<dbReference type="Pfam" id="PF12024">
    <property type="entry name" value="DUF3512"/>
    <property type="match status" value="1"/>
</dbReference>
<dbReference type="InterPro" id="IPR001487">
    <property type="entry name" value="Bromodomain"/>
</dbReference>
<dbReference type="SUPFAM" id="SSF47370">
    <property type="entry name" value="Bromodomain"/>
    <property type="match status" value="1"/>
</dbReference>
<dbReference type="SMART" id="SM00297">
    <property type="entry name" value="BROMO"/>
    <property type="match status" value="1"/>
</dbReference>
<dbReference type="STRING" id="451379.A0A0N5AP61"/>
<dbReference type="PROSITE" id="PS50014">
    <property type="entry name" value="BROMODOMAIN_2"/>
    <property type="match status" value="1"/>
</dbReference>
<name>A0A0N5AP61_9BILA</name>
<reference evidence="10" key="1">
    <citation type="submission" date="2017-02" db="UniProtKB">
        <authorList>
            <consortium name="WormBaseParasite"/>
        </authorList>
    </citation>
    <scope>IDENTIFICATION</scope>
</reference>
<keyword evidence="4" id="KW-0804">Transcription</keyword>
<dbReference type="Proteomes" id="UP000046393">
    <property type="component" value="Unplaced"/>
</dbReference>
<keyword evidence="3 6" id="KW-0103">Bromodomain</keyword>
<dbReference type="WBParaSite" id="SMUV_0000642701-mRNA-1">
    <property type="protein sequence ID" value="SMUV_0000642701-mRNA-1"/>
    <property type="gene ID" value="SMUV_0000642701"/>
</dbReference>
<feature type="compositionally biased region" description="Acidic residues" evidence="7">
    <location>
        <begin position="71"/>
        <end position="80"/>
    </location>
</feature>
<proteinExistence type="predicted"/>
<feature type="region of interest" description="Disordered" evidence="7">
    <location>
        <begin position="1"/>
        <end position="98"/>
    </location>
</feature>
<organism evidence="9 10">
    <name type="scientific">Syphacia muris</name>
    <dbReference type="NCBI Taxonomy" id="451379"/>
    <lineage>
        <taxon>Eukaryota</taxon>
        <taxon>Metazoa</taxon>
        <taxon>Ecdysozoa</taxon>
        <taxon>Nematoda</taxon>
        <taxon>Chromadorea</taxon>
        <taxon>Rhabditida</taxon>
        <taxon>Spirurina</taxon>
        <taxon>Oxyuridomorpha</taxon>
        <taxon>Oxyuroidea</taxon>
        <taxon>Oxyuridae</taxon>
        <taxon>Syphacia</taxon>
    </lineage>
</organism>